<dbReference type="Pfam" id="PF07724">
    <property type="entry name" value="AAA_2"/>
    <property type="match status" value="1"/>
</dbReference>
<evidence type="ECO:0000256" key="1">
    <source>
        <dbReference type="ARBA" id="ARBA00009771"/>
    </source>
</evidence>
<accession>F0ZW34</accession>
<dbReference type="KEGG" id="dpp:DICPUDRAFT_49939"/>
<keyword evidence="9" id="KW-1185">Reference proteome</keyword>
<reference evidence="9" key="1">
    <citation type="journal article" date="2011" name="Genome Biol.">
        <title>Comparative genomics of the social amoebae Dictyostelium discoideum and Dictyostelium purpureum.</title>
        <authorList>
            <consortium name="US DOE Joint Genome Institute (JGI-PGF)"/>
            <person name="Sucgang R."/>
            <person name="Kuo A."/>
            <person name="Tian X."/>
            <person name="Salerno W."/>
            <person name="Parikh A."/>
            <person name="Feasley C.L."/>
            <person name="Dalin E."/>
            <person name="Tu H."/>
            <person name="Huang E."/>
            <person name="Barry K."/>
            <person name="Lindquist E."/>
            <person name="Shapiro H."/>
            <person name="Bruce D."/>
            <person name="Schmutz J."/>
            <person name="Salamov A."/>
            <person name="Fey P."/>
            <person name="Gaudet P."/>
            <person name="Anjard C."/>
            <person name="Babu M.M."/>
            <person name="Basu S."/>
            <person name="Bushmanova Y."/>
            <person name="van der Wel H."/>
            <person name="Katoh-Kurasawa M."/>
            <person name="Dinh C."/>
            <person name="Coutinho P.M."/>
            <person name="Saito T."/>
            <person name="Elias M."/>
            <person name="Schaap P."/>
            <person name="Kay R.R."/>
            <person name="Henrissat B."/>
            <person name="Eichinger L."/>
            <person name="Rivero F."/>
            <person name="Putnam N.H."/>
            <person name="West C.M."/>
            <person name="Loomis W.F."/>
            <person name="Chisholm R.L."/>
            <person name="Shaulsky G."/>
            <person name="Strassmann J.E."/>
            <person name="Queller D.C."/>
            <person name="Kuspa A."/>
            <person name="Grigoriev I.V."/>
        </authorList>
    </citation>
    <scope>NUCLEOTIDE SEQUENCE [LARGE SCALE GENOMIC DNA]</scope>
    <source>
        <strain evidence="9">QSDP1</strain>
    </source>
</reference>
<dbReference type="Gene3D" id="1.10.8.60">
    <property type="match status" value="1"/>
</dbReference>
<dbReference type="InterPro" id="IPR027417">
    <property type="entry name" value="P-loop_NTPase"/>
</dbReference>
<dbReference type="NCBIfam" id="NF003544">
    <property type="entry name" value="PRK05201.1"/>
    <property type="match status" value="1"/>
</dbReference>
<dbReference type="NCBIfam" id="TIGR00390">
    <property type="entry name" value="hslU"/>
    <property type="match status" value="1"/>
</dbReference>
<dbReference type="STRING" id="5786.F0ZW34"/>
<dbReference type="Pfam" id="PF07728">
    <property type="entry name" value="AAA_5"/>
    <property type="match status" value="1"/>
</dbReference>
<dbReference type="SMART" id="SM00382">
    <property type="entry name" value="AAA"/>
    <property type="match status" value="1"/>
</dbReference>
<dbReference type="InterPro" id="IPR019489">
    <property type="entry name" value="Clp_ATPase_C"/>
</dbReference>
<evidence type="ECO:0000256" key="2">
    <source>
        <dbReference type="ARBA" id="ARBA00022490"/>
    </source>
</evidence>
<dbReference type="FunCoup" id="F0ZW34">
    <property type="interactions" value="5"/>
</dbReference>
<dbReference type="InterPro" id="IPR003959">
    <property type="entry name" value="ATPase_AAA_core"/>
</dbReference>
<dbReference type="InterPro" id="IPR011704">
    <property type="entry name" value="ATPase_dyneun-rel_AAA"/>
</dbReference>
<sequence length="491" mass="55090">MQNKTNDNNNNTLNNNGISFSSSDLETFAQLIKRSQQNPTPSEPKIKTTLTEEEILGEDNLNPNQILNKLDEYIIGQANAKKSVSSALRLRWRRKRVDPSIRADVSPKNILMIGPTGVGKTEIARRLAAIVNAPFIKVEATKYTEVGYHGPDVDTIIKDLIDVAISNIKSKIAESHKANIEADVEKEIITNILGPNGSNGSIEELTKLYRNKSIETIMVEIDVPNSFDKQHSSSIQLDDESPFIRLLVPGAASEKNSKKRKVTVSEARAILEKTYREKYTVSQDVTKLAIQSVEQNGIVFLDEIDKICTPRENYKNGGDASSDGVQRDLLPIIEGCNVSTKYGMVDTSKILFIASGAFHNSKPSDLISELQGRLPIRVELKPLEEEDFYRILTEPRNNQIKQQQALMKTENIDLQFTEEALREVAKITFESNAQIQNLGARRLHGIIERIIEDISFNCHLYKDQTVTIGVEDVRKKLSDLLLKTDLSKYII</sequence>
<evidence type="ECO:0000256" key="4">
    <source>
        <dbReference type="ARBA" id="ARBA00022840"/>
    </source>
</evidence>
<evidence type="ECO:0000256" key="3">
    <source>
        <dbReference type="ARBA" id="ARBA00022741"/>
    </source>
</evidence>
<name>F0ZW34_DICPU</name>
<dbReference type="eggNOG" id="KOG0745">
    <property type="taxonomic scope" value="Eukaryota"/>
</dbReference>
<keyword evidence="2" id="KW-0963">Cytoplasm</keyword>
<keyword evidence="4" id="KW-0067">ATP-binding</keyword>
<proteinExistence type="inferred from homology"/>
<dbReference type="EMBL" id="GL871226">
    <property type="protein sequence ID" value="EGC31852.1"/>
    <property type="molecule type" value="Genomic_DNA"/>
</dbReference>
<feature type="domain" description="Clp ATPase C-terminal" evidence="7">
    <location>
        <begin position="383"/>
        <end position="477"/>
    </location>
</feature>
<dbReference type="PANTHER" id="PTHR48102:SF3">
    <property type="entry name" value="ATP-DEPENDENT PROTEASE ATPASE SUBUNIT HSLU"/>
    <property type="match status" value="1"/>
</dbReference>
<feature type="domain" description="AAA+ ATPase" evidence="6">
    <location>
        <begin position="106"/>
        <end position="380"/>
    </location>
</feature>
<dbReference type="InterPro" id="IPR004491">
    <property type="entry name" value="HslU"/>
</dbReference>
<dbReference type="Gene3D" id="3.40.50.300">
    <property type="entry name" value="P-loop containing nucleotide triphosphate hydrolases"/>
    <property type="match status" value="2"/>
</dbReference>
<dbReference type="InParanoid" id="F0ZW34"/>
<evidence type="ECO:0000313" key="9">
    <source>
        <dbReference type="Proteomes" id="UP000001064"/>
    </source>
</evidence>
<comment type="similarity">
    <text evidence="1">Belongs to the ClpX chaperone family. HslU subfamily.</text>
</comment>
<organism evidence="8 9">
    <name type="scientific">Dictyostelium purpureum</name>
    <name type="common">Slime mold</name>
    <dbReference type="NCBI Taxonomy" id="5786"/>
    <lineage>
        <taxon>Eukaryota</taxon>
        <taxon>Amoebozoa</taxon>
        <taxon>Evosea</taxon>
        <taxon>Eumycetozoa</taxon>
        <taxon>Dictyostelia</taxon>
        <taxon>Dictyosteliales</taxon>
        <taxon>Dictyosteliaceae</taxon>
        <taxon>Dictyostelium</taxon>
    </lineage>
</organism>
<dbReference type="RefSeq" id="XP_003291622.1">
    <property type="nucleotide sequence ID" value="XM_003291574.1"/>
</dbReference>
<dbReference type="PANTHER" id="PTHR48102">
    <property type="entry name" value="ATP-DEPENDENT CLP PROTEASE ATP-BINDING SUBUNIT CLPX-LIKE, MITOCHONDRIAL-RELATED"/>
    <property type="match status" value="1"/>
</dbReference>
<dbReference type="InterPro" id="IPR050052">
    <property type="entry name" value="ATP-dep_Clp_protease_ClpX"/>
</dbReference>
<dbReference type="InterPro" id="IPR003593">
    <property type="entry name" value="AAA+_ATPase"/>
</dbReference>
<dbReference type="GO" id="GO:0051603">
    <property type="term" value="P:proteolysis involved in protein catabolic process"/>
    <property type="evidence" value="ECO:0000318"/>
    <property type="project" value="GO_Central"/>
</dbReference>
<dbReference type="Pfam" id="PF10431">
    <property type="entry name" value="ClpB_D2-small"/>
    <property type="match status" value="1"/>
</dbReference>
<evidence type="ECO:0000256" key="5">
    <source>
        <dbReference type="ARBA" id="ARBA00023186"/>
    </source>
</evidence>
<dbReference type="Proteomes" id="UP000001064">
    <property type="component" value="Unassembled WGS sequence"/>
</dbReference>
<keyword evidence="3" id="KW-0547">Nucleotide-binding</keyword>
<protein>
    <submittedName>
        <fullName evidence="8">Uncharacterized protein</fullName>
    </submittedName>
</protein>
<dbReference type="AlphaFoldDB" id="F0ZW34"/>
<dbReference type="GO" id="GO:0008233">
    <property type="term" value="F:peptidase activity"/>
    <property type="evidence" value="ECO:0007669"/>
    <property type="project" value="InterPro"/>
</dbReference>
<dbReference type="SUPFAM" id="SSF52540">
    <property type="entry name" value="P-loop containing nucleoside triphosphate hydrolases"/>
    <property type="match status" value="1"/>
</dbReference>
<dbReference type="GO" id="GO:0009376">
    <property type="term" value="C:HslUV protease complex"/>
    <property type="evidence" value="ECO:0000318"/>
    <property type="project" value="GO_Central"/>
</dbReference>
<dbReference type="OMA" id="YGMIKTD"/>
<dbReference type="SMART" id="SM01086">
    <property type="entry name" value="ClpB_D2-small"/>
    <property type="match status" value="1"/>
</dbReference>
<gene>
    <name evidence="8" type="ORF">DICPUDRAFT_49939</name>
</gene>
<dbReference type="GO" id="GO:0016887">
    <property type="term" value="F:ATP hydrolysis activity"/>
    <property type="evidence" value="ECO:0000318"/>
    <property type="project" value="GO_Central"/>
</dbReference>
<dbReference type="GO" id="GO:0005524">
    <property type="term" value="F:ATP binding"/>
    <property type="evidence" value="ECO:0000318"/>
    <property type="project" value="GO_Central"/>
</dbReference>
<dbReference type="VEuPathDB" id="AmoebaDB:DICPUDRAFT_49939"/>
<dbReference type="GeneID" id="10507802"/>
<dbReference type="OrthoDB" id="1721884at2759"/>
<keyword evidence="5" id="KW-0143">Chaperone</keyword>
<evidence type="ECO:0000313" key="8">
    <source>
        <dbReference type="EMBL" id="EGC31852.1"/>
    </source>
</evidence>
<evidence type="ECO:0000259" key="7">
    <source>
        <dbReference type="SMART" id="SM01086"/>
    </source>
</evidence>
<evidence type="ECO:0000259" key="6">
    <source>
        <dbReference type="SMART" id="SM00382"/>
    </source>
</evidence>